<dbReference type="PANTHER" id="PTHR33495:SF2">
    <property type="entry name" value="ANTI-SIGMA FACTOR ANTAGONIST TM_1081-RELATED"/>
    <property type="match status" value="1"/>
</dbReference>
<dbReference type="InterPro" id="IPR036513">
    <property type="entry name" value="STAS_dom_sf"/>
</dbReference>
<dbReference type="PANTHER" id="PTHR33495">
    <property type="entry name" value="ANTI-SIGMA FACTOR ANTAGONIST TM_1081-RELATED-RELATED"/>
    <property type="match status" value="1"/>
</dbReference>
<dbReference type="EMBL" id="JABWGO010000007">
    <property type="protein sequence ID" value="NUW43779.1"/>
    <property type="molecule type" value="Genomic_DNA"/>
</dbReference>
<dbReference type="PROSITE" id="PS50801">
    <property type="entry name" value="STAS"/>
    <property type="match status" value="1"/>
</dbReference>
<dbReference type="NCBIfam" id="TIGR00377">
    <property type="entry name" value="ant_ant_sig"/>
    <property type="match status" value="1"/>
</dbReference>
<proteinExistence type="inferred from homology"/>
<dbReference type="CDD" id="cd07043">
    <property type="entry name" value="STAS_anti-anti-sigma_factors"/>
    <property type="match status" value="1"/>
</dbReference>
<organism evidence="5 6">
    <name type="scientific">Nonomuraea rhodomycinica</name>
    <dbReference type="NCBI Taxonomy" id="1712872"/>
    <lineage>
        <taxon>Bacteria</taxon>
        <taxon>Bacillati</taxon>
        <taxon>Actinomycetota</taxon>
        <taxon>Actinomycetes</taxon>
        <taxon>Streptosporangiales</taxon>
        <taxon>Streptosporangiaceae</taxon>
        <taxon>Nonomuraea</taxon>
    </lineage>
</organism>
<evidence type="ECO:0000259" key="4">
    <source>
        <dbReference type="PROSITE" id="PS50801"/>
    </source>
</evidence>
<feature type="domain" description="STAS" evidence="4">
    <location>
        <begin position="4"/>
        <end position="113"/>
    </location>
</feature>
<keyword evidence="6" id="KW-1185">Reference proteome</keyword>
<name>A0A7Y6IVC8_9ACTN</name>
<evidence type="ECO:0000256" key="2">
    <source>
        <dbReference type="RuleBase" id="RU003749"/>
    </source>
</evidence>
<dbReference type="SUPFAM" id="SSF52091">
    <property type="entry name" value="SpoIIaa-like"/>
    <property type="match status" value="1"/>
</dbReference>
<dbReference type="AlphaFoldDB" id="A0A7Y6IVC8"/>
<protein>
    <recommendedName>
        <fullName evidence="2">Anti-sigma factor antagonist</fullName>
    </recommendedName>
</protein>
<comment type="similarity">
    <text evidence="1 2">Belongs to the anti-sigma-factor antagonist family.</text>
</comment>
<dbReference type="GO" id="GO:0043856">
    <property type="term" value="F:anti-sigma factor antagonist activity"/>
    <property type="evidence" value="ECO:0007669"/>
    <property type="project" value="InterPro"/>
</dbReference>
<feature type="region of interest" description="Disordered" evidence="3">
    <location>
        <begin position="113"/>
        <end position="132"/>
    </location>
</feature>
<dbReference type="Gene3D" id="3.30.750.24">
    <property type="entry name" value="STAS domain"/>
    <property type="match status" value="1"/>
</dbReference>
<reference evidence="5 6" key="1">
    <citation type="submission" date="2020-06" db="EMBL/GenBank/DDBJ databases">
        <authorList>
            <person name="Chanama M."/>
        </authorList>
    </citation>
    <scope>NUCLEOTIDE SEQUENCE [LARGE SCALE GENOMIC DNA]</scope>
    <source>
        <strain evidence="5 6">TBRC6557</strain>
    </source>
</reference>
<evidence type="ECO:0000256" key="3">
    <source>
        <dbReference type="SAM" id="MobiDB-lite"/>
    </source>
</evidence>
<sequence>MSRLTLACRHLPGATVMVVGGEIDSANAARVESFIAKSRRRPGDHLVFDLTEVRFMDSAGLRTLLNAYLDAEEHGGSVRLAALQPMPARLVEITRVGEHLPVHATVQEALTAVLSSPEPPRRPATGTSSDVA</sequence>
<dbReference type="Proteomes" id="UP000546126">
    <property type="component" value="Unassembled WGS sequence"/>
</dbReference>
<comment type="caution">
    <text evidence="5">The sequence shown here is derived from an EMBL/GenBank/DDBJ whole genome shotgun (WGS) entry which is preliminary data.</text>
</comment>
<evidence type="ECO:0000256" key="1">
    <source>
        <dbReference type="ARBA" id="ARBA00009013"/>
    </source>
</evidence>
<evidence type="ECO:0000313" key="6">
    <source>
        <dbReference type="Proteomes" id="UP000546126"/>
    </source>
</evidence>
<evidence type="ECO:0000313" key="5">
    <source>
        <dbReference type="EMBL" id="NUW43779.1"/>
    </source>
</evidence>
<dbReference type="Pfam" id="PF01740">
    <property type="entry name" value="STAS"/>
    <property type="match status" value="1"/>
</dbReference>
<accession>A0A7Y6IVC8</accession>
<dbReference type="InterPro" id="IPR003658">
    <property type="entry name" value="Anti-sigma_ant"/>
</dbReference>
<gene>
    <name evidence="5" type="ORF">HT134_27140</name>
</gene>
<dbReference type="InterPro" id="IPR002645">
    <property type="entry name" value="STAS_dom"/>
</dbReference>
<dbReference type="RefSeq" id="WP_175603289.1">
    <property type="nucleotide sequence ID" value="NZ_JABWGO010000007.1"/>
</dbReference>